<dbReference type="GO" id="GO:0004357">
    <property type="term" value="F:glutamate-cysteine ligase activity"/>
    <property type="evidence" value="ECO:0007669"/>
    <property type="project" value="UniProtKB-EC"/>
</dbReference>
<dbReference type="EC" id="6.3.2.2" evidence="4"/>
<dbReference type="PANTHER" id="PTHR36510">
    <property type="entry name" value="GLUTAMATE--CYSTEINE LIGASE 2-RELATED"/>
    <property type="match status" value="1"/>
</dbReference>
<dbReference type="EMBL" id="JACHHP010000008">
    <property type="protein sequence ID" value="MBB5209757.1"/>
    <property type="molecule type" value="Genomic_DNA"/>
</dbReference>
<dbReference type="InterPro" id="IPR014746">
    <property type="entry name" value="Gln_synth/guanido_kin_cat_dom"/>
</dbReference>
<sequence>MPPRPAYTFGIEEEFFLVSPRTRQAVSRGSGALIEACRARLGDCIEAEMLGPQLEIASPVFEDADTALATLRRLRRDIAALAQPHGIAIVAAGTHPLSAWQRQRTTRKPRYQQLVRDFRLIGRRNLVCGMHVHVEVPARHDRVVLMNRLLPWLPLFLALSTSSPFWARRNTGLMSYRQAAYDEFPRTGIPDFFADQADYDAFVATLVRAGAMEDASHVWWAIRPALRYPTLELRIADCCTAVEDGVALATLYRCLVHCLVRRPSLGKARGTATRRIVDENRWRAKRDGIEAEFIVEGERDPVSLRTVLARLRETIAPDAAALGCDAALRQLDVILTRGTSAQRQLAVYRAARDAGAGQLDAVRGVVDWLIEATVPPPAHA</sequence>
<keyword evidence="3 4" id="KW-0067">ATP-binding</keyword>
<accession>A0A7W8D8V8</accession>
<evidence type="ECO:0000256" key="1">
    <source>
        <dbReference type="ARBA" id="ARBA00022598"/>
    </source>
</evidence>
<keyword evidence="6" id="KW-1185">Reference proteome</keyword>
<comment type="function">
    <text evidence="4">ATP-dependent carboxylate-amine ligase which exhibits weak glutamate--cysteine ligase activity.</text>
</comment>
<evidence type="ECO:0000256" key="3">
    <source>
        <dbReference type="ARBA" id="ARBA00022840"/>
    </source>
</evidence>
<dbReference type="Pfam" id="PF04107">
    <property type="entry name" value="GCS2"/>
    <property type="match status" value="1"/>
</dbReference>
<comment type="similarity">
    <text evidence="4">Belongs to the glutamate--cysteine ligase type 2 family. YbdK subfamily.</text>
</comment>
<dbReference type="InterPro" id="IPR050141">
    <property type="entry name" value="GCL_type2/YbdK_subfam"/>
</dbReference>
<protein>
    <recommendedName>
        <fullName evidence="4">Putative glutamate--cysteine ligase 2</fullName>
        <ecNumber evidence="4">6.3.2.2</ecNumber>
    </recommendedName>
    <alternativeName>
        <fullName evidence="4">Gamma-glutamylcysteine synthetase 2</fullName>
        <shortName evidence="4">GCS 2</shortName>
        <shortName evidence="4">Gamma-GCS 2</shortName>
    </alternativeName>
</protein>
<evidence type="ECO:0000313" key="6">
    <source>
        <dbReference type="Proteomes" id="UP000521199"/>
    </source>
</evidence>
<gene>
    <name evidence="5" type="ORF">HNQ52_003330</name>
</gene>
<proteinExistence type="inferred from homology"/>
<dbReference type="InterPro" id="IPR006336">
    <property type="entry name" value="GCS2"/>
</dbReference>
<dbReference type="GO" id="GO:0005524">
    <property type="term" value="F:ATP binding"/>
    <property type="evidence" value="ECO:0007669"/>
    <property type="project" value="UniProtKB-KW"/>
</dbReference>
<reference evidence="5 6" key="1">
    <citation type="submission" date="2020-08" db="EMBL/GenBank/DDBJ databases">
        <title>Genomic Encyclopedia of Type Strains, Phase IV (KMG-IV): sequencing the most valuable type-strain genomes for metagenomic binning, comparative biology and taxonomic classification.</title>
        <authorList>
            <person name="Goeker M."/>
        </authorList>
    </citation>
    <scope>NUCLEOTIDE SEQUENCE [LARGE SCALE GENOMIC DNA]</scope>
    <source>
        <strain evidence="5 6">DSM 24163</strain>
    </source>
</reference>
<dbReference type="Gene3D" id="3.30.590.20">
    <property type="match status" value="1"/>
</dbReference>
<dbReference type="Proteomes" id="UP000521199">
    <property type="component" value="Unassembled WGS sequence"/>
</dbReference>
<organism evidence="5 6">
    <name type="scientific">Chiayiivirga flava</name>
    <dbReference type="NCBI Taxonomy" id="659595"/>
    <lineage>
        <taxon>Bacteria</taxon>
        <taxon>Pseudomonadati</taxon>
        <taxon>Pseudomonadota</taxon>
        <taxon>Gammaproteobacteria</taxon>
        <taxon>Lysobacterales</taxon>
        <taxon>Lysobacteraceae</taxon>
        <taxon>Chiayiivirga</taxon>
    </lineage>
</organism>
<dbReference type="RefSeq" id="WP_183962380.1">
    <property type="nucleotide sequence ID" value="NZ_JACHHP010000008.1"/>
</dbReference>
<keyword evidence="1 4" id="KW-0436">Ligase</keyword>
<dbReference type="HAMAP" id="MF_01609">
    <property type="entry name" value="Glu_cys_ligase_2"/>
    <property type="match status" value="1"/>
</dbReference>
<dbReference type="GO" id="GO:0042398">
    <property type="term" value="P:modified amino acid biosynthetic process"/>
    <property type="evidence" value="ECO:0007669"/>
    <property type="project" value="InterPro"/>
</dbReference>
<dbReference type="NCBIfam" id="NF010039">
    <property type="entry name" value="PRK13515.1"/>
    <property type="match status" value="1"/>
</dbReference>
<keyword evidence="2 4" id="KW-0547">Nucleotide-binding</keyword>
<evidence type="ECO:0000256" key="4">
    <source>
        <dbReference type="HAMAP-Rule" id="MF_01609"/>
    </source>
</evidence>
<name>A0A7W8D8V8_9GAMM</name>
<comment type="caution">
    <text evidence="5">The sequence shown here is derived from an EMBL/GenBank/DDBJ whole genome shotgun (WGS) entry which is preliminary data.</text>
</comment>
<comment type="catalytic activity">
    <reaction evidence="4">
        <text>L-cysteine + L-glutamate + ATP = gamma-L-glutamyl-L-cysteine + ADP + phosphate + H(+)</text>
        <dbReference type="Rhea" id="RHEA:13285"/>
        <dbReference type="ChEBI" id="CHEBI:15378"/>
        <dbReference type="ChEBI" id="CHEBI:29985"/>
        <dbReference type="ChEBI" id="CHEBI:30616"/>
        <dbReference type="ChEBI" id="CHEBI:35235"/>
        <dbReference type="ChEBI" id="CHEBI:43474"/>
        <dbReference type="ChEBI" id="CHEBI:58173"/>
        <dbReference type="ChEBI" id="CHEBI:456216"/>
        <dbReference type="EC" id="6.3.2.2"/>
    </reaction>
</comment>
<dbReference type="InterPro" id="IPR011793">
    <property type="entry name" value="YbdK"/>
</dbReference>
<dbReference type="SUPFAM" id="SSF55931">
    <property type="entry name" value="Glutamine synthetase/guanido kinase"/>
    <property type="match status" value="1"/>
</dbReference>
<evidence type="ECO:0000256" key="2">
    <source>
        <dbReference type="ARBA" id="ARBA00022741"/>
    </source>
</evidence>
<dbReference type="NCBIfam" id="TIGR02050">
    <property type="entry name" value="gshA_cyan_rel"/>
    <property type="match status" value="1"/>
</dbReference>
<dbReference type="AlphaFoldDB" id="A0A7W8D8V8"/>
<dbReference type="PANTHER" id="PTHR36510:SF1">
    <property type="entry name" value="GLUTAMATE--CYSTEINE LIGASE 2-RELATED"/>
    <property type="match status" value="1"/>
</dbReference>
<evidence type="ECO:0000313" key="5">
    <source>
        <dbReference type="EMBL" id="MBB5209757.1"/>
    </source>
</evidence>